<dbReference type="Proteomes" id="UP001396898">
    <property type="component" value="Unassembled WGS sequence"/>
</dbReference>
<accession>A0ABR1STE5</accession>
<feature type="compositionally biased region" description="Basic and acidic residues" evidence="1">
    <location>
        <begin position="158"/>
        <end position="167"/>
    </location>
</feature>
<keyword evidence="3" id="KW-1185">Reference proteome</keyword>
<comment type="caution">
    <text evidence="2">The sequence shown here is derived from an EMBL/GenBank/DDBJ whole genome shotgun (WGS) entry which is preliminary data.</text>
</comment>
<feature type="compositionally biased region" description="Polar residues" evidence="1">
    <location>
        <begin position="1"/>
        <end position="15"/>
    </location>
</feature>
<sequence>MWSSSPFNSQRSVFSTAPRHKQSFGPSPLPSFYGAAEGRRNDQVVAQYASARLVNSVFAHARTQHLPAAQRPIRHPGEARSPYHAADRVVAGSGADDTGTPRMMPRAQIQTALTPPHYTPPTALAARAVGMDDAQVQGLQVRNRLRDDERRRRKIRKQREVMAEHTRRLQAQQEKQEALEREKRRRPAALGPGRHPKQASRLYSVLKRRVQHHDDENMYWGASLAPTSSTSAQKKKNLKVTFCPDEILGKDEEGAWVPHRQTDRAEYEERWFPGPGPDDYRRHKERRYARAKVLLQERVRRVQRNGGYENDYGLQQERIRNEIMIGHEDEDDSERESDQGGEEEEEYGGDRRREEEVVLLGMHGVDSEGAR</sequence>
<protein>
    <submittedName>
        <fullName evidence="2">Uncharacterized protein</fullName>
    </submittedName>
</protein>
<gene>
    <name evidence="2" type="ORF">PG991_000935</name>
</gene>
<feature type="region of interest" description="Disordered" evidence="1">
    <location>
        <begin position="145"/>
        <end position="200"/>
    </location>
</feature>
<evidence type="ECO:0000313" key="3">
    <source>
        <dbReference type="Proteomes" id="UP001396898"/>
    </source>
</evidence>
<organism evidence="2 3">
    <name type="scientific">Apiospora marii</name>
    <dbReference type="NCBI Taxonomy" id="335849"/>
    <lineage>
        <taxon>Eukaryota</taxon>
        <taxon>Fungi</taxon>
        <taxon>Dikarya</taxon>
        <taxon>Ascomycota</taxon>
        <taxon>Pezizomycotina</taxon>
        <taxon>Sordariomycetes</taxon>
        <taxon>Xylariomycetidae</taxon>
        <taxon>Amphisphaeriales</taxon>
        <taxon>Apiosporaceae</taxon>
        <taxon>Apiospora</taxon>
    </lineage>
</organism>
<proteinExistence type="predicted"/>
<evidence type="ECO:0000313" key="2">
    <source>
        <dbReference type="EMBL" id="KAK8037589.1"/>
    </source>
</evidence>
<feature type="region of interest" description="Disordered" evidence="1">
    <location>
        <begin position="1"/>
        <end position="35"/>
    </location>
</feature>
<feature type="region of interest" description="Disordered" evidence="1">
    <location>
        <begin position="322"/>
        <end position="371"/>
    </location>
</feature>
<feature type="compositionally biased region" description="Acidic residues" evidence="1">
    <location>
        <begin position="328"/>
        <end position="347"/>
    </location>
</feature>
<evidence type="ECO:0000256" key="1">
    <source>
        <dbReference type="SAM" id="MobiDB-lite"/>
    </source>
</evidence>
<name>A0ABR1STE5_9PEZI</name>
<dbReference type="EMBL" id="JAQQWI010000002">
    <property type="protein sequence ID" value="KAK8037589.1"/>
    <property type="molecule type" value="Genomic_DNA"/>
</dbReference>
<reference evidence="2 3" key="1">
    <citation type="submission" date="2023-01" db="EMBL/GenBank/DDBJ databases">
        <title>Analysis of 21 Apiospora genomes using comparative genomics revels a genus with tremendous synthesis potential of carbohydrate active enzymes and secondary metabolites.</title>
        <authorList>
            <person name="Sorensen T."/>
        </authorList>
    </citation>
    <scope>NUCLEOTIDE SEQUENCE [LARGE SCALE GENOMIC DNA]</scope>
    <source>
        <strain evidence="2 3">CBS 20057</strain>
    </source>
</reference>